<evidence type="ECO:0000313" key="4">
    <source>
        <dbReference type="Proteomes" id="UP000094527"/>
    </source>
</evidence>
<feature type="compositionally biased region" description="Low complexity" evidence="1">
    <location>
        <begin position="835"/>
        <end position="847"/>
    </location>
</feature>
<proteinExistence type="predicted"/>
<dbReference type="Pfam" id="PF00646">
    <property type="entry name" value="F-box"/>
    <property type="match status" value="1"/>
</dbReference>
<dbReference type="Proteomes" id="UP000094527">
    <property type="component" value="Unassembled WGS sequence"/>
</dbReference>
<dbReference type="EMBL" id="LJIJ01000492">
    <property type="protein sequence ID" value="ODM96890.1"/>
    <property type="molecule type" value="Genomic_DNA"/>
</dbReference>
<protein>
    <recommendedName>
        <fullName evidence="2">F-box domain-containing protein</fullName>
    </recommendedName>
</protein>
<evidence type="ECO:0000313" key="3">
    <source>
        <dbReference type="EMBL" id="ODM96890.1"/>
    </source>
</evidence>
<evidence type="ECO:0000256" key="1">
    <source>
        <dbReference type="SAM" id="MobiDB-lite"/>
    </source>
</evidence>
<dbReference type="SUPFAM" id="SSF81383">
    <property type="entry name" value="F-box domain"/>
    <property type="match status" value="1"/>
</dbReference>
<dbReference type="InterPro" id="IPR036047">
    <property type="entry name" value="F-box-like_dom_sf"/>
</dbReference>
<dbReference type="InterPro" id="IPR001810">
    <property type="entry name" value="F-box_dom"/>
</dbReference>
<dbReference type="GO" id="GO:0031146">
    <property type="term" value="P:SCF-dependent proteasomal ubiquitin-dependent protein catabolic process"/>
    <property type="evidence" value="ECO:0007669"/>
    <property type="project" value="TreeGrafter"/>
</dbReference>
<dbReference type="STRING" id="48709.A0A1D2MUW6"/>
<reference evidence="3 4" key="1">
    <citation type="journal article" date="2016" name="Genome Biol. Evol.">
        <title>Gene Family Evolution Reflects Adaptation to Soil Environmental Stressors in the Genome of the Collembolan Orchesella cincta.</title>
        <authorList>
            <person name="Faddeeva-Vakhrusheva A."/>
            <person name="Derks M.F."/>
            <person name="Anvar S.Y."/>
            <person name="Agamennone V."/>
            <person name="Suring W."/>
            <person name="Smit S."/>
            <person name="van Straalen N.M."/>
            <person name="Roelofs D."/>
        </authorList>
    </citation>
    <scope>NUCLEOTIDE SEQUENCE [LARGE SCALE GENOMIC DNA]</scope>
    <source>
        <tissue evidence="3">Mixed pool</tissue>
    </source>
</reference>
<dbReference type="SUPFAM" id="SSF52047">
    <property type="entry name" value="RNI-like"/>
    <property type="match status" value="2"/>
</dbReference>
<organism evidence="3 4">
    <name type="scientific">Orchesella cincta</name>
    <name type="common">Springtail</name>
    <name type="synonym">Podura cincta</name>
    <dbReference type="NCBI Taxonomy" id="48709"/>
    <lineage>
        <taxon>Eukaryota</taxon>
        <taxon>Metazoa</taxon>
        <taxon>Ecdysozoa</taxon>
        <taxon>Arthropoda</taxon>
        <taxon>Hexapoda</taxon>
        <taxon>Collembola</taxon>
        <taxon>Entomobryomorpha</taxon>
        <taxon>Entomobryoidea</taxon>
        <taxon>Orchesellidae</taxon>
        <taxon>Orchesellinae</taxon>
        <taxon>Orchesella</taxon>
    </lineage>
</organism>
<dbReference type="OrthoDB" id="8251722at2759"/>
<sequence>MNRLPSTESLPDAFLDLMDTEGESESDLQSHEVDLRLLDFEDNNKQNEAAGSAHNLSQQKESETLLPEGFVKMNTNDNGCCSDEDIIEFLKDGTEEAEESSAKGGVHPLLFPDVIRDIMNHLPAKDVEICRLVCRSWNNEACKVLKTKRVIAFMDADAVRVYNTAMRNTTYFPHAQFEFCIQDFTGLVDEDLREFWNIFGLHIKSLELRQTHLFWRDFYEVVEQKLPNLEKLTLRHLPRHVLRGRNVPAEQHRIPSVKELRLASLPTSDFGQSGSNERLTTLLKALPNLEVIEFLPIKQAAVQTKVSNVVVDILRKPEILLPHLRRVNLNLELNTEGMEALTVKQFPLQRLQITLSDGIKATSLKDLLMSLRPTLTELKIGFPDTFSNYQTFLGLNDSMKPEECVQILTNLKALIMTNFKGSINFVHKLLGLKDLRFTTSDLAKSIPFGFKRKCYSFRQTEDHNLQSLQITSSTSLAETLTLDGISRCFPYLSCLRLHAVDDDGLGVIYRNLPFLSEVELVDANCTDQGLTGIPLEICNDMVETCTFIVVQADRYRRDLFIGSLQFLRKFSITASKISDAAIALGLVDCKNLRELKIGSPLITDTGVIFITDKFCRQLDLLDVSNCSEITEQSKFYAGEKISGKLVVAESQEGQPTGKQITKPVELTESDRAIVKTKRSSMPLATNAYSKFLKPDVDFFEEHTDEEARDRGVGMFLAAPFPDNGNRQRIIRIREALRRNAEFMRTLQRLGIVQFRRLYRRELQEGFFRGRLLEGNLERLRRRELAIRHLEFEDVDEMLHQEFPFNGQEVPGVGVANVDIDVVVVEDEEEPEQHQVEQQQQQIQQQQPGAMNLDEDDGGPQGDEALPNRLPDFHIAEIFRLGLRLDDVEYWLRNRNLFERDEQGNNNANPGGARGWDIGLNLNLAEEEANGGAAANPIGEDEDIDLAAIRRAVMHAFGDEFEDAEPPFVALPRIN</sequence>
<dbReference type="InterPro" id="IPR032675">
    <property type="entry name" value="LRR_dom_sf"/>
</dbReference>
<name>A0A1D2MUW6_ORCCI</name>
<dbReference type="GO" id="GO:0019005">
    <property type="term" value="C:SCF ubiquitin ligase complex"/>
    <property type="evidence" value="ECO:0007669"/>
    <property type="project" value="TreeGrafter"/>
</dbReference>
<dbReference type="Gene3D" id="3.80.10.10">
    <property type="entry name" value="Ribonuclease Inhibitor"/>
    <property type="match status" value="1"/>
</dbReference>
<dbReference type="AlphaFoldDB" id="A0A1D2MUW6"/>
<feature type="region of interest" description="Disordered" evidence="1">
    <location>
        <begin position="827"/>
        <end position="865"/>
    </location>
</feature>
<dbReference type="PANTHER" id="PTHR13318">
    <property type="entry name" value="PARTNER OF PAIRED, ISOFORM B-RELATED"/>
    <property type="match status" value="1"/>
</dbReference>
<feature type="domain" description="F-box" evidence="2">
    <location>
        <begin position="110"/>
        <end position="139"/>
    </location>
</feature>
<evidence type="ECO:0000259" key="2">
    <source>
        <dbReference type="Pfam" id="PF00646"/>
    </source>
</evidence>
<gene>
    <name evidence="3" type="ORF">Ocin01_09788</name>
</gene>
<comment type="caution">
    <text evidence="3">The sequence shown here is derived from an EMBL/GenBank/DDBJ whole genome shotgun (WGS) entry which is preliminary data.</text>
</comment>
<keyword evidence="4" id="KW-1185">Reference proteome</keyword>
<accession>A0A1D2MUW6</accession>